<feature type="compositionally biased region" description="Pro residues" evidence="1">
    <location>
        <begin position="443"/>
        <end position="453"/>
    </location>
</feature>
<dbReference type="CDD" id="cd07341">
    <property type="entry name" value="M56_BlaR1_MecR1_like"/>
    <property type="match status" value="1"/>
</dbReference>
<protein>
    <submittedName>
        <fullName evidence="4">M56 family metallopeptidase</fullName>
    </submittedName>
</protein>
<evidence type="ECO:0000256" key="2">
    <source>
        <dbReference type="SAM" id="Phobius"/>
    </source>
</evidence>
<evidence type="ECO:0000256" key="1">
    <source>
        <dbReference type="SAM" id="MobiDB-lite"/>
    </source>
</evidence>
<keyword evidence="2" id="KW-0812">Transmembrane</keyword>
<feature type="transmembrane region" description="Helical" evidence="2">
    <location>
        <begin position="201"/>
        <end position="223"/>
    </location>
</feature>
<proteinExistence type="predicted"/>
<feature type="compositionally biased region" description="Pro residues" evidence="1">
    <location>
        <begin position="331"/>
        <end position="344"/>
    </location>
</feature>
<dbReference type="InterPro" id="IPR052173">
    <property type="entry name" value="Beta-lactam_resp_regulator"/>
</dbReference>
<feature type="transmembrane region" description="Helical" evidence="2">
    <location>
        <begin position="97"/>
        <end position="118"/>
    </location>
</feature>
<feature type="compositionally biased region" description="Pro residues" evidence="1">
    <location>
        <begin position="386"/>
        <end position="395"/>
    </location>
</feature>
<dbReference type="Pfam" id="PF05569">
    <property type="entry name" value="Peptidase_M56"/>
    <property type="match status" value="1"/>
</dbReference>
<dbReference type="Proteomes" id="UP000663942">
    <property type="component" value="Chromosome"/>
</dbReference>
<evidence type="ECO:0000313" key="5">
    <source>
        <dbReference type="Proteomes" id="UP000663942"/>
    </source>
</evidence>
<feature type="transmembrane region" description="Helical" evidence="2">
    <location>
        <begin position="6"/>
        <end position="26"/>
    </location>
</feature>
<feature type="compositionally biased region" description="Basic residues" evidence="1">
    <location>
        <begin position="396"/>
        <end position="408"/>
    </location>
</feature>
<reference evidence="4 5" key="1">
    <citation type="submission" date="2020-09" db="EMBL/GenBank/DDBJ databases">
        <title>Brevundimonas sp. LVF1 isolated from an oligotrophic pond in Goettingen, Germany.</title>
        <authorList>
            <person name="Friedrich I."/>
            <person name="Klassen A."/>
            <person name="Neubauer H."/>
            <person name="Schneider D."/>
            <person name="Hertel R."/>
            <person name="Daniel R."/>
        </authorList>
    </citation>
    <scope>NUCLEOTIDE SEQUENCE [LARGE SCALE GENOMIC DNA]</scope>
    <source>
        <strain evidence="4 5">LVF1</strain>
    </source>
</reference>
<feature type="domain" description="Peptidase M56" evidence="3">
    <location>
        <begin position="137"/>
        <end position="285"/>
    </location>
</feature>
<keyword evidence="2" id="KW-0472">Membrane</keyword>
<dbReference type="RefSeq" id="WP_207825508.1">
    <property type="nucleotide sequence ID" value="NZ_CP062006.1"/>
</dbReference>
<accession>A0ABX7SLJ6</accession>
<sequence>MTWQLILELLLKSGVVACVGLGLSALSASRPAAERAAILRVTVCILLVLPVFLWIGPRLELALLAAPAATETRTWSLDLQPLAGIAVSGEGPASLPWTVIAALIYASGLVFIAGRFLLGVWTLRRWSETGRPVSHRVWTETLARLEAPQGARLIATPHVRAPLSWGLPPGTILVGEDCVRRAETAEAVLAHELAHIRRGDWIFALLSRLALALFWFNPLVWLLHAHLAARTEEAADALAVDRMDHRTYARVLVDLASNLANPSATGRAALGMTGSHASLAKRISRIMKVRPKASPRPIALLLSAGGLLAIATPLAAIELTPRIDATAWLAPPAPPPAPPAPPAPSAVLAPRLRPRPGAPAPRRSSFRREATSIWVRSPRMNGARSGPPPMRPGTPPRRRAGKPSRRAGRPTWNVAPRSTPPARAAPPPSMPREKSPSQRERPPCTPERPPLPPVRKFASP</sequence>
<organism evidence="4 5">
    <name type="scientific">Brevundimonas pondensis</name>
    <dbReference type="NCBI Taxonomy" id="2774189"/>
    <lineage>
        <taxon>Bacteria</taxon>
        <taxon>Pseudomonadati</taxon>
        <taxon>Pseudomonadota</taxon>
        <taxon>Alphaproteobacteria</taxon>
        <taxon>Caulobacterales</taxon>
        <taxon>Caulobacteraceae</taxon>
        <taxon>Brevundimonas</taxon>
    </lineage>
</organism>
<keyword evidence="5" id="KW-1185">Reference proteome</keyword>
<dbReference type="InterPro" id="IPR008756">
    <property type="entry name" value="Peptidase_M56"/>
</dbReference>
<feature type="compositionally biased region" description="Basic and acidic residues" evidence="1">
    <location>
        <begin position="431"/>
        <end position="442"/>
    </location>
</feature>
<keyword evidence="2" id="KW-1133">Transmembrane helix</keyword>
<dbReference type="PANTHER" id="PTHR34978">
    <property type="entry name" value="POSSIBLE SENSOR-TRANSDUCER PROTEIN BLAR"/>
    <property type="match status" value="1"/>
</dbReference>
<feature type="region of interest" description="Disordered" evidence="1">
    <location>
        <begin position="330"/>
        <end position="460"/>
    </location>
</feature>
<gene>
    <name evidence="4" type="ORF">IFE19_02910</name>
</gene>
<evidence type="ECO:0000313" key="4">
    <source>
        <dbReference type="EMBL" id="QTC88363.1"/>
    </source>
</evidence>
<name>A0ABX7SLJ6_9CAUL</name>
<feature type="transmembrane region" description="Helical" evidence="2">
    <location>
        <begin position="38"/>
        <end position="55"/>
    </location>
</feature>
<evidence type="ECO:0000259" key="3">
    <source>
        <dbReference type="Pfam" id="PF05569"/>
    </source>
</evidence>
<dbReference type="EMBL" id="CP062006">
    <property type="protein sequence ID" value="QTC88363.1"/>
    <property type="molecule type" value="Genomic_DNA"/>
</dbReference>
<dbReference type="PANTHER" id="PTHR34978:SF3">
    <property type="entry name" value="SLR0241 PROTEIN"/>
    <property type="match status" value="1"/>
</dbReference>